<dbReference type="PANTHER" id="PTHR34310:SF9">
    <property type="entry name" value="BLR5716 PROTEIN"/>
    <property type="match status" value="1"/>
</dbReference>
<dbReference type="AlphaFoldDB" id="A0A499UXX9"/>
<feature type="domain" description="DUF427" evidence="1">
    <location>
        <begin position="48"/>
        <end position="132"/>
    </location>
</feature>
<protein>
    <recommendedName>
        <fullName evidence="1">DUF427 domain-containing protein</fullName>
    </recommendedName>
</protein>
<dbReference type="InterPro" id="IPR038694">
    <property type="entry name" value="DUF427_sf"/>
</dbReference>
<dbReference type="InterPro" id="IPR007361">
    <property type="entry name" value="DUF427"/>
</dbReference>
<dbReference type="EMBL" id="AP019620">
    <property type="protein sequence ID" value="BBJ46933.1"/>
    <property type="molecule type" value="Genomic_DNA"/>
</dbReference>
<dbReference type="Pfam" id="PF04248">
    <property type="entry name" value="NTP_transf_9"/>
    <property type="match status" value="2"/>
</dbReference>
<proteinExistence type="predicted"/>
<dbReference type="Proteomes" id="UP000463951">
    <property type="component" value="Chromosome"/>
</dbReference>
<feature type="domain" description="DUF427" evidence="1">
    <location>
        <begin position="167"/>
        <end position="260"/>
    </location>
</feature>
<reference evidence="2 3" key="1">
    <citation type="journal article" date="2020" name="Int. J. Syst. Evol. Microbiol.">
        <title>Reclassification of Streptomyces castelarensis and Streptomyces sporoclivatus as later heterotypic synonyms of Streptomyces antimycoticus.</title>
        <authorList>
            <person name="Komaki H."/>
            <person name="Tamura T."/>
        </authorList>
    </citation>
    <scope>NUCLEOTIDE SEQUENCE [LARGE SCALE GENOMIC DNA]</scope>
    <source>
        <strain evidence="2 3">NBRC 100767</strain>
    </source>
</reference>
<evidence type="ECO:0000313" key="3">
    <source>
        <dbReference type="Proteomes" id="UP000463951"/>
    </source>
</evidence>
<evidence type="ECO:0000313" key="2">
    <source>
        <dbReference type="EMBL" id="BBJ46933.1"/>
    </source>
</evidence>
<sequence length="283" mass="31801">MPGSADIGHDEHTIIELKVITMATESVLHPSLIVPVGHVEPVPRRIRGMIGGRVVFDTRRALYVWEWQAYPQFSIPVEDLVDGVLHDDKHTEQLGAGPAHRHTLRVGPEVRAGSAWVWGDGAPRALQDTVRFEWEALDSWFEEDEPVFVHPRSPYSRVDALRSGSSVRVELDGVVLAEAPDCVKLFETGLPTRYYLDRTTVDWTRLRHSDTVTRCPYKGTTSSYWSFDSGTASHEDIAWTYDFPTIHANRIAGLTAFYNEHVALYVDGFLLPKPADPVQVVSD</sequence>
<evidence type="ECO:0000259" key="1">
    <source>
        <dbReference type="Pfam" id="PF04248"/>
    </source>
</evidence>
<organism evidence="2 3">
    <name type="scientific">Streptomyces antimycoticus</name>
    <dbReference type="NCBI Taxonomy" id="68175"/>
    <lineage>
        <taxon>Bacteria</taxon>
        <taxon>Bacillati</taxon>
        <taxon>Actinomycetota</taxon>
        <taxon>Actinomycetes</taxon>
        <taxon>Kitasatosporales</taxon>
        <taxon>Streptomycetaceae</taxon>
        <taxon>Streptomyces</taxon>
        <taxon>Streptomyces violaceusniger group</taxon>
    </lineage>
</organism>
<gene>
    <name evidence="2" type="ORF">SSPO_096510</name>
</gene>
<name>A0A499UXX9_9ACTN</name>
<dbReference type="Gene3D" id="2.170.150.40">
    <property type="entry name" value="Domain of unknown function (DUF427)"/>
    <property type="match status" value="2"/>
</dbReference>
<dbReference type="PANTHER" id="PTHR34310">
    <property type="entry name" value="DUF427 DOMAIN PROTEIN (AFU_ORTHOLOGUE AFUA_3G02220)"/>
    <property type="match status" value="1"/>
</dbReference>
<accession>A0A499UXX9</accession>